<proteinExistence type="predicted"/>
<evidence type="ECO:0000313" key="2">
    <source>
        <dbReference type="EMBL" id="MBM7620651.1"/>
    </source>
</evidence>
<reference evidence="2 3" key="1">
    <citation type="submission" date="2021-01" db="EMBL/GenBank/DDBJ databases">
        <title>Genomic Encyclopedia of Type Strains, Phase IV (KMG-IV): sequencing the most valuable type-strain genomes for metagenomic binning, comparative biology and taxonomic classification.</title>
        <authorList>
            <person name="Goeker M."/>
        </authorList>
    </citation>
    <scope>NUCLEOTIDE SEQUENCE [LARGE SCALE GENOMIC DNA]</scope>
    <source>
        <strain evidence="2 3">DSM 25879</strain>
    </source>
</reference>
<organism evidence="2 3">
    <name type="scientific">Sutcliffiella tianshenii</name>
    <dbReference type="NCBI Taxonomy" id="1463404"/>
    <lineage>
        <taxon>Bacteria</taxon>
        <taxon>Bacillati</taxon>
        <taxon>Bacillota</taxon>
        <taxon>Bacilli</taxon>
        <taxon>Bacillales</taxon>
        <taxon>Bacillaceae</taxon>
        <taxon>Sutcliffiella</taxon>
    </lineage>
</organism>
<keyword evidence="3" id="KW-1185">Reference proteome</keyword>
<protein>
    <submittedName>
        <fullName evidence="2">Uncharacterized membrane protein YhaH (DUF805 family)</fullName>
    </submittedName>
</protein>
<keyword evidence="1" id="KW-0812">Transmembrane</keyword>
<dbReference type="InterPro" id="IPR021324">
    <property type="entry name" value="DUF2929"/>
</dbReference>
<dbReference type="Proteomes" id="UP000737402">
    <property type="component" value="Unassembled WGS sequence"/>
</dbReference>
<sequence>MRVFWTVFWSLLLINMLSYVVANMVGDTYNYMLASTVAIVFSVIVMLIGEALPNEPVEKH</sequence>
<gene>
    <name evidence="2" type="ORF">JOC95_002506</name>
</gene>
<accession>A0ABS2P114</accession>
<evidence type="ECO:0000256" key="1">
    <source>
        <dbReference type="SAM" id="Phobius"/>
    </source>
</evidence>
<dbReference type="Pfam" id="PF11151">
    <property type="entry name" value="DUF2929"/>
    <property type="match status" value="1"/>
</dbReference>
<comment type="caution">
    <text evidence="2">The sequence shown here is derived from an EMBL/GenBank/DDBJ whole genome shotgun (WGS) entry which is preliminary data.</text>
</comment>
<name>A0ABS2P114_9BACI</name>
<keyword evidence="1" id="KW-1133">Transmembrane helix</keyword>
<keyword evidence="1" id="KW-0472">Membrane</keyword>
<dbReference type="RefSeq" id="WP_204416588.1">
    <property type="nucleotide sequence ID" value="NZ_JAFBED010000005.1"/>
</dbReference>
<feature type="transmembrane region" description="Helical" evidence="1">
    <location>
        <begin position="32"/>
        <end position="52"/>
    </location>
</feature>
<dbReference type="EMBL" id="JAFBED010000005">
    <property type="protein sequence ID" value="MBM7620651.1"/>
    <property type="molecule type" value="Genomic_DNA"/>
</dbReference>
<evidence type="ECO:0000313" key="3">
    <source>
        <dbReference type="Proteomes" id="UP000737402"/>
    </source>
</evidence>